<accession>A0ABQ5JAG6</accession>
<evidence type="ECO:0000259" key="2">
    <source>
        <dbReference type="Pfam" id="PF03732"/>
    </source>
</evidence>
<gene>
    <name evidence="3" type="ORF">Tco_1131936</name>
</gene>
<proteinExistence type="predicted"/>
<keyword evidence="3" id="KW-0808">Transferase</keyword>
<sequence length="324" mass="35447">MDEYISAIEQRTPGPQGSSNGSTGAYAVGPSVAGGNAGGNARGNVGGNVGGKVGGNAGGNAGGNDGGNIAPEVHGCTYKTFLAYNPHTFSGTEAMVGLSRWFEKLELVFQISNYASEGRVKYVVCTLHGHTLSWWNGYVHSLGINAANQITWNELKEMMTAEYCPRSEVQKMEQELWNLTVKGDDIVGYTDRTSIDIQRNVTSSKPTTTHEAIRMAHNLMDQVVRVKAARGSDGNKKKWEDHQSNNINRNNNHHHQQNRRQEVVRAYAATPNEGKAYAGNLPFCNRCKLHHNGPCAVKCSLNGLTVLEIWPFSLDRSKLEFNKL</sequence>
<keyword evidence="3" id="KW-0548">Nucleotidyltransferase</keyword>
<dbReference type="GO" id="GO:0003964">
    <property type="term" value="F:RNA-directed DNA polymerase activity"/>
    <property type="evidence" value="ECO:0007669"/>
    <property type="project" value="UniProtKB-KW"/>
</dbReference>
<feature type="compositionally biased region" description="Basic and acidic residues" evidence="1">
    <location>
        <begin position="233"/>
        <end position="243"/>
    </location>
</feature>
<keyword evidence="3" id="KW-0695">RNA-directed DNA polymerase</keyword>
<feature type="compositionally biased region" description="Polar residues" evidence="1">
    <location>
        <begin position="13"/>
        <end position="23"/>
    </location>
</feature>
<feature type="domain" description="Retrotransposon gag" evidence="2">
    <location>
        <begin position="121"/>
        <end position="192"/>
    </location>
</feature>
<dbReference type="InterPro" id="IPR005162">
    <property type="entry name" value="Retrotrans_gag_dom"/>
</dbReference>
<keyword evidence="4" id="KW-1185">Reference proteome</keyword>
<dbReference type="Proteomes" id="UP001151760">
    <property type="component" value="Unassembled WGS sequence"/>
</dbReference>
<feature type="region of interest" description="Disordered" evidence="1">
    <location>
        <begin position="230"/>
        <end position="259"/>
    </location>
</feature>
<comment type="caution">
    <text evidence="3">The sequence shown here is derived from an EMBL/GenBank/DDBJ whole genome shotgun (WGS) entry which is preliminary data.</text>
</comment>
<reference evidence="3" key="1">
    <citation type="journal article" date="2022" name="Int. J. Mol. Sci.">
        <title>Draft Genome of Tanacetum Coccineum: Genomic Comparison of Closely Related Tanacetum-Family Plants.</title>
        <authorList>
            <person name="Yamashiro T."/>
            <person name="Shiraishi A."/>
            <person name="Nakayama K."/>
            <person name="Satake H."/>
        </authorList>
    </citation>
    <scope>NUCLEOTIDE SEQUENCE</scope>
</reference>
<evidence type="ECO:0000313" key="4">
    <source>
        <dbReference type="Proteomes" id="UP001151760"/>
    </source>
</evidence>
<dbReference type="Pfam" id="PF03732">
    <property type="entry name" value="Retrotrans_gag"/>
    <property type="match status" value="1"/>
</dbReference>
<feature type="region of interest" description="Disordered" evidence="1">
    <location>
        <begin position="1"/>
        <end position="25"/>
    </location>
</feature>
<reference evidence="3" key="2">
    <citation type="submission" date="2022-01" db="EMBL/GenBank/DDBJ databases">
        <authorList>
            <person name="Yamashiro T."/>
            <person name="Shiraishi A."/>
            <person name="Satake H."/>
            <person name="Nakayama K."/>
        </authorList>
    </citation>
    <scope>NUCLEOTIDE SEQUENCE</scope>
</reference>
<organism evidence="3 4">
    <name type="scientific">Tanacetum coccineum</name>
    <dbReference type="NCBI Taxonomy" id="301880"/>
    <lineage>
        <taxon>Eukaryota</taxon>
        <taxon>Viridiplantae</taxon>
        <taxon>Streptophyta</taxon>
        <taxon>Embryophyta</taxon>
        <taxon>Tracheophyta</taxon>
        <taxon>Spermatophyta</taxon>
        <taxon>Magnoliopsida</taxon>
        <taxon>eudicotyledons</taxon>
        <taxon>Gunneridae</taxon>
        <taxon>Pentapetalae</taxon>
        <taxon>asterids</taxon>
        <taxon>campanulids</taxon>
        <taxon>Asterales</taxon>
        <taxon>Asteraceae</taxon>
        <taxon>Asteroideae</taxon>
        <taxon>Anthemideae</taxon>
        <taxon>Anthemidinae</taxon>
        <taxon>Tanacetum</taxon>
    </lineage>
</organism>
<evidence type="ECO:0000256" key="1">
    <source>
        <dbReference type="SAM" id="MobiDB-lite"/>
    </source>
</evidence>
<name>A0ABQ5JAG6_9ASTR</name>
<evidence type="ECO:0000313" key="3">
    <source>
        <dbReference type="EMBL" id="GJU09540.1"/>
    </source>
</evidence>
<dbReference type="EMBL" id="BQNB010021736">
    <property type="protein sequence ID" value="GJU09540.1"/>
    <property type="molecule type" value="Genomic_DNA"/>
</dbReference>
<protein>
    <submittedName>
        <fullName evidence="3">Reverse transcriptase domain-containing protein</fullName>
    </submittedName>
</protein>